<dbReference type="InterPro" id="IPR014325">
    <property type="entry name" value="RNA_pol_sigma-E_actinobac"/>
</dbReference>
<feature type="domain" description="RNA polymerase sigma factor 70 region 4 type 2" evidence="7">
    <location>
        <begin position="101"/>
        <end position="151"/>
    </location>
</feature>
<dbReference type="AlphaFoldDB" id="A0A2T0JXU9"/>
<dbReference type="SUPFAM" id="SSF88946">
    <property type="entry name" value="Sigma2 domain of RNA polymerase sigma factors"/>
    <property type="match status" value="1"/>
</dbReference>
<dbReference type="NCBIfam" id="TIGR02983">
    <property type="entry name" value="SigE-fam_strep"/>
    <property type="match status" value="1"/>
</dbReference>
<evidence type="ECO:0000256" key="1">
    <source>
        <dbReference type="ARBA" id="ARBA00010641"/>
    </source>
</evidence>
<dbReference type="PANTHER" id="PTHR43133:SF50">
    <property type="entry name" value="ECF RNA POLYMERASE SIGMA FACTOR SIGM"/>
    <property type="match status" value="1"/>
</dbReference>
<gene>
    <name evidence="8" type="ORF">CLV67_126120</name>
</gene>
<dbReference type="GO" id="GO:0016987">
    <property type="term" value="F:sigma factor activity"/>
    <property type="evidence" value="ECO:0007669"/>
    <property type="project" value="UniProtKB-KW"/>
</dbReference>
<keyword evidence="5" id="KW-0804">Transcription</keyword>
<dbReference type="Pfam" id="PF08281">
    <property type="entry name" value="Sigma70_r4_2"/>
    <property type="match status" value="1"/>
</dbReference>
<evidence type="ECO:0000259" key="6">
    <source>
        <dbReference type="Pfam" id="PF04542"/>
    </source>
</evidence>
<dbReference type="InterPro" id="IPR007627">
    <property type="entry name" value="RNA_pol_sigma70_r2"/>
</dbReference>
<dbReference type="InterPro" id="IPR014284">
    <property type="entry name" value="RNA_pol_sigma-70_dom"/>
</dbReference>
<reference evidence="8 9" key="1">
    <citation type="submission" date="2018-03" db="EMBL/GenBank/DDBJ databases">
        <title>Genomic Encyclopedia of Archaeal and Bacterial Type Strains, Phase II (KMG-II): from individual species to whole genera.</title>
        <authorList>
            <person name="Goeker M."/>
        </authorList>
    </citation>
    <scope>NUCLEOTIDE SEQUENCE [LARGE SCALE GENOMIC DNA]</scope>
    <source>
        <strain evidence="8 9">DSM 43146</strain>
    </source>
</reference>
<dbReference type="InterPro" id="IPR013325">
    <property type="entry name" value="RNA_pol_sigma_r2"/>
</dbReference>
<dbReference type="Pfam" id="PF04542">
    <property type="entry name" value="Sigma70_r2"/>
    <property type="match status" value="1"/>
</dbReference>
<dbReference type="SUPFAM" id="SSF88659">
    <property type="entry name" value="Sigma3 and sigma4 domains of RNA polymerase sigma factors"/>
    <property type="match status" value="1"/>
</dbReference>
<dbReference type="CDD" id="cd06171">
    <property type="entry name" value="Sigma70_r4"/>
    <property type="match status" value="1"/>
</dbReference>
<dbReference type="PANTHER" id="PTHR43133">
    <property type="entry name" value="RNA POLYMERASE ECF-TYPE SIGMA FACTO"/>
    <property type="match status" value="1"/>
</dbReference>
<protein>
    <submittedName>
        <fullName evidence="8">RNA polymerase sigma-70 factor (Sigma-E family)</fullName>
    </submittedName>
</protein>
<keyword evidence="9" id="KW-1185">Reference proteome</keyword>
<comment type="similarity">
    <text evidence="1">Belongs to the sigma-70 factor family. ECF subfamily.</text>
</comment>
<sequence length="172" mass="19327">MPMRDAAFREYFERHHDSMSRLAYLMTGEAEIADDLAAEALTEVWRHWDRVTAADDPAAYGHGILMNLARNWVRRRSRERLLSLEPFRRALDPDVSAVVDVRTALRRLPHRRRACVVLRYAFDLSEKEVASALGISVGAVKSATSRGARQLAELLGGSSVALARINGWEAAR</sequence>
<dbReference type="InterPro" id="IPR036388">
    <property type="entry name" value="WH-like_DNA-bd_sf"/>
</dbReference>
<dbReference type="InterPro" id="IPR013249">
    <property type="entry name" value="RNA_pol_sigma70_r4_t2"/>
</dbReference>
<dbReference type="NCBIfam" id="TIGR02937">
    <property type="entry name" value="sigma70-ECF"/>
    <property type="match status" value="1"/>
</dbReference>
<dbReference type="GO" id="GO:0006352">
    <property type="term" value="P:DNA-templated transcription initiation"/>
    <property type="evidence" value="ECO:0007669"/>
    <property type="project" value="InterPro"/>
</dbReference>
<evidence type="ECO:0000256" key="3">
    <source>
        <dbReference type="ARBA" id="ARBA00023082"/>
    </source>
</evidence>
<dbReference type="Gene3D" id="1.10.10.10">
    <property type="entry name" value="Winged helix-like DNA-binding domain superfamily/Winged helix DNA-binding domain"/>
    <property type="match status" value="1"/>
</dbReference>
<dbReference type="Proteomes" id="UP000239415">
    <property type="component" value="Unassembled WGS sequence"/>
</dbReference>
<dbReference type="InterPro" id="IPR013324">
    <property type="entry name" value="RNA_pol_sigma_r3/r4-like"/>
</dbReference>
<name>A0A2T0JXU9_9ACTN</name>
<dbReference type="Gene3D" id="1.10.1740.10">
    <property type="match status" value="1"/>
</dbReference>
<dbReference type="EMBL" id="PVMZ01000026">
    <property type="protein sequence ID" value="PRX12995.1"/>
    <property type="molecule type" value="Genomic_DNA"/>
</dbReference>
<proteinExistence type="inferred from homology"/>
<accession>A0A2T0JXU9</accession>
<organism evidence="8 9">
    <name type="scientific">Actinoplanes italicus</name>
    <dbReference type="NCBI Taxonomy" id="113567"/>
    <lineage>
        <taxon>Bacteria</taxon>
        <taxon>Bacillati</taxon>
        <taxon>Actinomycetota</taxon>
        <taxon>Actinomycetes</taxon>
        <taxon>Micromonosporales</taxon>
        <taxon>Micromonosporaceae</taxon>
        <taxon>Actinoplanes</taxon>
    </lineage>
</organism>
<evidence type="ECO:0000313" key="9">
    <source>
        <dbReference type="Proteomes" id="UP000239415"/>
    </source>
</evidence>
<evidence type="ECO:0000259" key="7">
    <source>
        <dbReference type="Pfam" id="PF08281"/>
    </source>
</evidence>
<dbReference type="InterPro" id="IPR039425">
    <property type="entry name" value="RNA_pol_sigma-70-like"/>
</dbReference>
<evidence type="ECO:0000256" key="2">
    <source>
        <dbReference type="ARBA" id="ARBA00023015"/>
    </source>
</evidence>
<dbReference type="GO" id="GO:0003677">
    <property type="term" value="F:DNA binding"/>
    <property type="evidence" value="ECO:0007669"/>
    <property type="project" value="UniProtKB-KW"/>
</dbReference>
<keyword evidence="2" id="KW-0805">Transcription regulation</keyword>
<keyword evidence="4" id="KW-0238">DNA-binding</keyword>
<keyword evidence="3" id="KW-0731">Sigma factor</keyword>
<comment type="caution">
    <text evidence="8">The sequence shown here is derived from an EMBL/GenBank/DDBJ whole genome shotgun (WGS) entry which is preliminary data.</text>
</comment>
<evidence type="ECO:0000256" key="4">
    <source>
        <dbReference type="ARBA" id="ARBA00023125"/>
    </source>
</evidence>
<evidence type="ECO:0000256" key="5">
    <source>
        <dbReference type="ARBA" id="ARBA00023163"/>
    </source>
</evidence>
<evidence type="ECO:0000313" key="8">
    <source>
        <dbReference type="EMBL" id="PRX12995.1"/>
    </source>
</evidence>
<feature type="domain" description="RNA polymerase sigma-70 region 2" evidence="6">
    <location>
        <begin position="12"/>
        <end position="78"/>
    </location>
</feature>